<organism evidence="1 2">
    <name type="scientific">Vagococcus silagei</name>
    <dbReference type="NCBI Taxonomy" id="2508885"/>
    <lineage>
        <taxon>Bacteria</taxon>
        <taxon>Bacillati</taxon>
        <taxon>Bacillota</taxon>
        <taxon>Bacilli</taxon>
        <taxon>Lactobacillales</taxon>
        <taxon>Enterococcaceae</taxon>
        <taxon>Vagococcus</taxon>
    </lineage>
</organism>
<dbReference type="Proteomes" id="UP000310506">
    <property type="component" value="Unassembled WGS sequence"/>
</dbReference>
<name>A0A4S3B6Q2_9ENTE</name>
<reference evidence="1 2" key="1">
    <citation type="submission" date="2019-01" db="EMBL/GenBank/DDBJ databases">
        <title>Vagococcus silagei sp. nov. isolated from brewer's grain.</title>
        <authorList>
            <person name="Guu J.-R."/>
        </authorList>
    </citation>
    <scope>NUCLEOTIDE SEQUENCE [LARGE SCALE GENOMIC DNA]</scope>
    <source>
        <strain evidence="1 2">2B-2</strain>
    </source>
</reference>
<keyword evidence="2" id="KW-1185">Reference proteome</keyword>
<proteinExistence type="predicted"/>
<dbReference type="EMBL" id="SDGV01000001">
    <property type="protein sequence ID" value="THB62328.1"/>
    <property type="molecule type" value="Genomic_DNA"/>
</dbReference>
<accession>A0A4S3B6Q2</accession>
<comment type="caution">
    <text evidence="1">The sequence shown here is derived from an EMBL/GenBank/DDBJ whole genome shotgun (WGS) entry which is preliminary data.</text>
</comment>
<sequence>MKKISGFFKTILFVGVMLMVSLVAYGEVGHADLLQDRINEYTNRTGTEKFSKVNLGYKAMQPVLLGPEGTQEKFSFNIGNKDKPNASGNATVANVSYYKGSDLITSIWNNGSAYYGGAHFLNTNGSLEEIKINSDATFLVNESTSSIVLLQAIKNNNYVFEMLMTPDEYSVGIKTGMTIWNATETNQNIGVFYKHDTALAGDDGVPVRSSGANRGMYIEHSGVKLNYSFQKFRTNPTNFIGRHWSSGAFFKFKPDAIDGVGRESRVAYPNDQVGDVIYSAADNTGGGKVDSEMVTKRKPVSIKPKEGNNITFTTGLGMSSTNPEIIPDLEEYEVEEGKVAKVDGIWFDIETPNGQSGKYTATWANGEIPTQTYTKNDQQGPFVFNIPTAGVAPGKHLINFEIVDSKGNKGYAKASLNILPNMKIEQMNKIDSSLINTVLTNVFGRKDEAYTVNLPAVTPDNQYLVDLSTPNYNKATGKLTGNWTEAEVIAGKKAVNYFPAPTFTVQTPVADIIEDQANVELKGTWKDLTNSKGKIEIKKGEEIIGTYNYPANTGTGNWSIVIPKEKFTVGENKITVNMNHEYSTVNIPSVELSINRQKRVRINYYLGKPEGQESLLPENILGGLVRQVDKRIGDVVNVEARPFLEGQKYKFDPIRSGITSGFTVTKTVTADLNEVKVYYALNQVPVEIQYINIETGKAIFNGLNSVDRKPAKPLGLQIVGTDVNTLIQAGDKAANGYTFHSIKVKKGNTDVQNGQVGDEPTVISILFTPKFNIEPPQLDFGEHKLSIFDSTKSLKGNPEVKITNTRETAAGKITPWKVTGEFSGFKIGTQNKLASELKFGDASFNDGNEVTIESVATPTEGEKKIPLNSKMKLNVNGGGTIIGEYKGTMTWTLNDVL</sequence>
<evidence type="ECO:0000313" key="2">
    <source>
        <dbReference type="Proteomes" id="UP000310506"/>
    </source>
</evidence>
<dbReference type="RefSeq" id="WP_136135714.1">
    <property type="nucleotide sequence ID" value="NZ_SDGV01000001.1"/>
</dbReference>
<protein>
    <recommendedName>
        <fullName evidence="3">WxL domain-containing protein</fullName>
    </recommendedName>
</protein>
<gene>
    <name evidence="1" type="ORF">ESZ54_00510</name>
</gene>
<evidence type="ECO:0000313" key="1">
    <source>
        <dbReference type="EMBL" id="THB62328.1"/>
    </source>
</evidence>
<dbReference type="OrthoDB" id="2193809at2"/>
<evidence type="ECO:0008006" key="3">
    <source>
        <dbReference type="Google" id="ProtNLM"/>
    </source>
</evidence>
<dbReference type="AlphaFoldDB" id="A0A4S3B6Q2"/>